<proteinExistence type="predicted"/>
<name>A0A922SG27_SPOEX</name>
<dbReference type="PROSITE" id="PS50835">
    <property type="entry name" value="IG_LIKE"/>
    <property type="match status" value="1"/>
</dbReference>
<dbReference type="InterPro" id="IPR013783">
    <property type="entry name" value="Ig-like_fold"/>
</dbReference>
<dbReference type="EMBL" id="JACEFF010000531">
    <property type="protein sequence ID" value="KAH9635764.1"/>
    <property type="molecule type" value="Genomic_DNA"/>
</dbReference>
<protein>
    <recommendedName>
        <fullName evidence="2">Ig-like domain-containing protein</fullName>
    </recommendedName>
</protein>
<keyword evidence="1" id="KW-1015">Disulfide bond</keyword>
<dbReference type="AlphaFoldDB" id="A0A922SG27"/>
<organism evidence="3 4">
    <name type="scientific">Spodoptera exigua</name>
    <name type="common">Beet armyworm</name>
    <name type="synonym">Noctua fulgens</name>
    <dbReference type="NCBI Taxonomy" id="7107"/>
    <lineage>
        <taxon>Eukaryota</taxon>
        <taxon>Metazoa</taxon>
        <taxon>Ecdysozoa</taxon>
        <taxon>Arthropoda</taxon>
        <taxon>Hexapoda</taxon>
        <taxon>Insecta</taxon>
        <taxon>Pterygota</taxon>
        <taxon>Neoptera</taxon>
        <taxon>Endopterygota</taxon>
        <taxon>Lepidoptera</taxon>
        <taxon>Glossata</taxon>
        <taxon>Ditrysia</taxon>
        <taxon>Noctuoidea</taxon>
        <taxon>Noctuidae</taxon>
        <taxon>Amphipyrinae</taxon>
        <taxon>Spodoptera</taxon>
    </lineage>
</organism>
<dbReference type="InterPro" id="IPR036179">
    <property type="entry name" value="Ig-like_dom_sf"/>
</dbReference>
<reference evidence="3" key="1">
    <citation type="journal article" date="2021" name="G3 (Bethesda)">
        <title>Genome and transcriptome analysis of the beet armyworm Spodoptera exigua reveals targets for pest control. .</title>
        <authorList>
            <person name="Simon S."/>
            <person name="Breeschoten T."/>
            <person name="Jansen H.J."/>
            <person name="Dirks R.P."/>
            <person name="Schranz M.E."/>
            <person name="Ros V.I.D."/>
        </authorList>
    </citation>
    <scope>NUCLEOTIDE SEQUENCE</scope>
    <source>
        <strain evidence="3">TB_SE_WUR_2020</strain>
    </source>
</reference>
<dbReference type="Gene3D" id="2.60.40.10">
    <property type="entry name" value="Immunoglobulins"/>
    <property type="match status" value="1"/>
</dbReference>
<dbReference type="SUPFAM" id="SSF48726">
    <property type="entry name" value="Immunoglobulin"/>
    <property type="match status" value="1"/>
</dbReference>
<dbReference type="Proteomes" id="UP000814243">
    <property type="component" value="Unassembled WGS sequence"/>
</dbReference>
<comment type="caution">
    <text evidence="3">The sequence shown here is derived from an EMBL/GenBank/DDBJ whole genome shotgun (WGS) entry which is preliminary data.</text>
</comment>
<dbReference type="InterPro" id="IPR013162">
    <property type="entry name" value="CD80_C2-set"/>
</dbReference>
<sequence>MKNVINHQFVIIPPNKALITGVGEHATQGTLLTLTCTALGARPAAKIQWYNGTEKLNADDQNIHEFDV</sequence>
<dbReference type="Pfam" id="PF08205">
    <property type="entry name" value="C2-set_2"/>
    <property type="match status" value="1"/>
</dbReference>
<gene>
    <name evidence="3" type="ORF">HF086_010989</name>
</gene>
<evidence type="ECO:0000313" key="4">
    <source>
        <dbReference type="Proteomes" id="UP000814243"/>
    </source>
</evidence>
<evidence type="ECO:0000313" key="3">
    <source>
        <dbReference type="EMBL" id="KAH9635764.1"/>
    </source>
</evidence>
<evidence type="ECO:0000256" key="1">
    <source>
        <dbReference type="ARBA" id="ARBA00023157"/>
    </source>
</evidence>
<feature type="domain" description="Ig-like" evidence="2">
    <location>
        <begin position="14"/>
        <end position="68"/>
    </location>
</feature>
<dbReference type="InterPro" id="IPR007110">
    <property type="entry name" value="Ig-like_dom"/>
</dbReference>
<accession>A0A922SG27</accession>
<evidence type="ECO:0000259" key="2">
    <source>
        <dbReference type="PROSITE" id="PS50835"/>
    </source>
</evidence>